<name>A0A9X4LXT9_9ACTN</name>
<dbReference type="GO" id="GO:0003700">
    <property type="term" value="F:DNA-binding transcription factor activity"/>
    <property type="evidence" value="ECO:0007669"/>
    <property type="project" value="TreeGrafter"/>
</dbReference>
<dbReference type="EMBL" id="JANRHA010000001">
    <property type="protein sequence ID" value="MDG3013187.1"/>
    <property type="molecule type" value="Genomic_DNA"/>
</dbReference>
<feature type="DNA-binding region" description="H-T-H motif" evidence="2">
    <location>
        <begin position="46"/>
        <end position="65"/>
    </location>
</feature>
<dbReference type="PANTHER" id="PTHR30055">
    <property type="entry name" value="HTH-TYPE TRANSCRIPTIONAL REGULATOR RUTR"/>
    <property type="match status" value="1"/>
</dbReference>
<dbReference type="AlphaFoldDB" id="A0A9X4LXT9"/>
<dbReference type="InterPro" id="IPR050109">
    <property type="entry name" value="HTH-type_TetR-like_transc_reg"/>
</dbReference>
<gene>
    <name evidence="4" type="ORF">NVS88_01290</name>
</gene>
<protein>
    <submittedName>
        <fullName evidence="4">TetR/AcrR family transcriptional regulator</fullName>
    </submittedName>
</protein>
<sequence>MADDGRVRRDRRYGGVAAPERTALRRAALLRSGRELFGAHGFRGAGVKDLCAGAGVTDRYFYESFRNTGELFAAVFDEVVDELFSAVARNVAGSAPTGTNKLHAGIATFLDLLGEDPRMVRIVFIEPPAVGFEAEEQMGRALARFAGLVAETVVRARPDDVVPEVMTQIFALSLVGMIERVVIEKISGRIDLPMADLANRCTTLAAGTLRGLYDDRSAR</sequence>
<dbReference type="InterPro" id="IPR036271">
    <property type="entry name" value="Tet_transcr_reg_TetR-rel_C_sf"/>
</dbReference>
<evidence type="ECO:0000313" key="5">
    <source>
        <dbReference type="Proteomes" id="UP001152755"/>
    </source>
</evidence>
<evidence type="ECO:0000259" key="3">
    <source>
        <dbReference type="PROSITE" id="PS50977"/>
    </source>
</evidence>
<reference evidence="4" key="1">
    <citation type="submission" date="2022-08" db="EMBL/GenBank/DDBJ databases">
        <title>Genome analysis of Corynebacteriales strain.</title>
        <authorList>
            <person name="Lee S.D."/>
        </authorList>
    </citation>
    <scope>NUCLEOTIDE SEQUENCE</scope>
    <source>
        <strain evidence="4">D3-21</strain>
    </source>
</reference>
<keyword evidence="1 2" id="KW-0238">DNA-binding</keyword>
<accession>A0A9X4LXT9</accession>
<dbReference type="Gene3D" id="1.10.357.10">
    <property type="entry name" value="Tetracycline Repressor, domain 2"/>
    <property type="match status" value="1"/>
</dbReference>
<proteinExistence type="predicted"/>
<comment type="caution">
    <text evidence="4">The sequence shown here is derived from an EMBL/GenBank/DDBJ whole genome shotgun (WGS) entry which is preliminary data.</text>
</comment>
<dbReference type="InterPro" id="IPR009057">
    <property type="entry name" value="Homeodomain-like_sf"/>
</dbReference>
<organism evidence="4 5">
    <name type="scientific">Speluncibacter jeojiensis</name>
    <dbReference type="NCBI Taxonomy" id="2710754"/>
    <lineage>
        <taxon>Bacteria</taxon>
        <taxon>Bacillati</taxon>
        <taxon>Actinomycetota</taxon>
        <taxon>Actinomycetes</taxon>
        <taxon>Mycobacteriales</taxon>
        <taxon>Speluncibacteraceae</taxon>
        <taxon>Speluncibacter</taxon>
    </lineage>
</organism>
<evidence type="ECO:0000313" key="4">
    <source>
        <dbReference type="EMBL" id="MDG3013187.1"/>
    </source>
</evidence>
<dbReference type="PROSITE" id="PS50977">
    <property type="entry name" value="HTH_TETR_2"/>
    <property type="match status" value="1"/>
</dbReference>
<dbReference type="SUPFAM" id="SSF48498">
    <property type="entry name" value="Tetracyclin repressor-like, C-terminal domain"/>
    <property type="match status" value="1"/>
</dbReference>
<dbReference type="InterPro" id="IPR001647">
    <property type="entry name" value="HTH_TetR"/>
</dbReference>
<dbReference type="RefSeq" id="WP_332518968.1">
    <property type="nucleotide sequence ID" value="NZ_JANRHA010000001.1"/>
</dbReference>
<feature type="domain" description="HTH tetR-type" evidence="3">
    <location>
        <begin position="23"/>
        <end position="83"/>
    </location>
</feature>
<evidence type="ECO:0000256" key="2">
    <source>
        <dbReference type="PROSITE-ProRule" id="PRU00335"/>
    </source>
</evidence>
<dbReference type="SUPFAM" id="SSF46689">
    <property type="entry name" value="Homeodomain-like"/>
    <property type="match status" value="1"/>
</dbReference>
<dbReference type="GO" id="GO:0000976">
    <property type="term" value="F:transcription cis-regulatory region binding"/>
    <property type="evidence" value="ECO:0007669"/>
    <property type="project" value="TreeGrafter"/>
</dbReference>
<keyword evidence="5" id="KW-1185">Reference proteome</keyword>
<dbReference type="PANTHER" id="PTHR30055:SF209">
    <property type="entry name" value="POSSIBLE TRANSCRIPTIONAL REGULATORY PROTEIN (PROBABLY TETR-FAMILY)"/>
    <property type="match status" value="1"/>
</dbReference>
<evidence type="ECO:0000256" key="1">
    <source>
        <dbReference type="ARBA" id="ARBA00023125"/>
    </source>
</evidence>
<dbReference type="Proteomes" id="UP001152755">
    <property type="component" value="Unassembled WGS sequence"/>
</dbReference>
<dbReference type="Pfam" id="PF00440">
    <property type="entry name" value="TetR_N"/>
    <property type="match status" value="1"/>
</dbReference>